<dbReference type="Gene3D" id="2.60.40.10">
    <property type="entry name" value="Immunoglobulins"/>
    <property type="match status" value="2"/>
</dbReference>
<name>A0A4Q0XWH6_9BACT</name>
<evidence type="ECO:0000313" key="4">
    <source>
        <dbReference type="Proteomes" id="UP000290191"/>
    </source>
</evidence>
<dbReference type="Proteomes" id="UP000290191">
    <property type="component" value="Unassembled WGS sequence"/>
</dbReference>
<feature type="compositionally biased region" description="Low complexity" evidence="1">
    <location>
        <begin position="39"/>
        <end position="49"/>
    </location>
</feature>
<dbReference type="InterPro" id="IPR041498">
    <property type="entry name" value="Big_6"/>
</dbReference>
<dbReference type="InterPro" id="IPR013783">
    <property type="entry name" value="Ig-like_fold"/>
</dbReference>
<evidence type="ECO:0000313" key="3">
    <source>
        <dbReference type="EMBL" id="RXJ61916.1"/>
    </source>
</evidence>
<dbReference type="EMBL" id="PDKO01000011">
    <property type="protein sequence ID" value="RXJ61916.1"/>
    <property type="molecule type" value="Genomic_DNA"/>
</dbReference>
<gene>
    <name evidence="3" type="ORF">CRV06_12105</name>
</gene>
<sequence>YRATVGEDGSWSADVAGSDLAADTSFEVSVESSDEAGNTVTTTGTSSHTVDVTTSDISKLAITDIVDNEGDYSNVTMFGTGAEAGNTISLYNENNEIVATTTVKDDGTWEVDISSLEGTPVNDNEFFSVTETDLAGNETAQTDTTHYWHGDWSEANSESSDDFIMTGSGDDTINTDDILSGTNENGKVTSTNDDTNDSLVIDGGDGNDTVTFGGNIADYTITTDSKGNVIVTETSSSDSDSNGIGDVTELRNIETIEFEDGTYDVGSGTFVEFDTQADSLTASIDVGTVSTILSQNAVVDEDANNSDGIYEKDGKYYQMQETSQIDTAALRDLGYTIDNDGKFYKINEDAPKVLVEQEMTREVTHVVDAEPIMKVATETTTFETLGEEFSHNVGEIRSGHSTTIDLGETTKNIELDFNNFNSGSLKVEFLDDKGKVIATRTSCPAHDGQRGYGFGEEFSAVRLTANNSDIEVQTINGRGLPETVTVEAGGLVPDYEAMEEAGINWTQTDYQVLTQSEDINNIGNVGNNKVNGFNPEDHELSQVFDFGPDMANRLVTITVDLEVKGSWDNNSTSTNDYFSVSANGEELDVNFYSSNGNSYTYDSEDVSYLGWDQREDFTYDYQVYLDENGQVQLDFMVASTASDENVNVHNIDVTYEGQSGWVKEETQTETYTESVLVDAPAEEVDLSEIPGGIPYISEEVEVEPNMTTEDDVTAYSYPVDISAALSDIDGSETLSVLITGVPEGATLSKGVDNGDGTWSIVVPEGDTSISDSLTITVLPDTKDFDLGIKAVSTESNGGDTNIAEDSDLVDVPDLIETPTLDMSIGDVNVIESSNDLGLEANGTEDYVNNSLFASNEADTFVFNDTYSSHIYTRGGDDTLTLSGNATNGSIYLGSGDDTLYVAGDVNGEYINTDSAFSRGDDTVVIDGKFTNASMSTGGGNDFVQIGDFGSSNINLGSGNDVLKLSGNQNDYKIYDNGYGNYTIEHNGQWTSVTGAEAIVFEDGNFMGNEDFAKEYINSNSDLTYEYQIDLDANITDDSILSNITLDNLPENAILKDSNGNEISANEDGTYTIQTDTNSDASITVVSNNELSSDSLNSITASITATNGDTSATVTVNDEGVVSNIEDSLQSATLIDGVVEGAYYETSSGVTGLTDENGNFNFRAGDDVTFSVGGVVLGVATAEDIASGQTFLQDIADVSRSDLNDEHLENMAVFLQSIDTLDSGDNIVITQAMRDALSDTTLDLRTASEEEVHHLIENVGGNYVEESDAMNHVQQMLEEYTDMDSTQFEEHIDDDLNNATLGKEPQAGVEYQTSSGINGVTDDTGSFDYYDGDSITFSQNGEVLSTIDSQNIGDDNLITLNELQEYDQNEIDLDNLELDFDNLSDAIVTDDIIDNSDDFNHVNISDMLSSDEEDTNSLSQLLGETEDDKASALSSNDEAASTPDNTQDTNLVDDYDPFKALEESSHNLMADKDMNDGLDDTHHDS</sequence>
<evidence type="ECO:0000256" key="1">
    <source>
        <dbReference type="SAM" id="MobiDB-lite"/>
    </source>
</evidence>
<protein>
    <recommendedName>
        <fullName evidence="2">Bacterial Ig domain-containing protein</fullName>
    </recommendedName>
</protein>
<feature type="region of interest" description="Disordered" evidence="1">
    <location>
        <begin position="30"/>
        <end position="49"/>
    </location>
</feature>
<feature type="compositionally biased region" description="Basic and acidic residues" evidence="1">
    <location>
        <begin position="1455"/>
        <end position="1484"/>
    </location>
</feature>
<reference evidence="3 4" key="1">
    <citation type="submission" date="2017-10" db="EMBL/GenBank/DDBJ databases">
        <title>Genomics of the genus Arcobacter.</title>
        <authorList>
            <person name="Perez-Cataluna A."/>
            <person name="Figueras M.J."/>
        </authorList>
    </citation>
    <scope>NUCLEOTIDE SEQUENCE [LARGE SCALE GENOMIC DNA]</scope>
    <source>
        <strain evidence="3 4">DSM 24636</strain>
    </source>
</reference>
<feature type="non-terminal residue" evidence="3">
    <location>
        <position position="1"/>
    </location>
</feature>
<accession>A0A4Q0XWH6</accession>
<dbReference type="RefSeq" id="WP_164969363.1">
    <property type="nucleotide sequence ID" value="NZ_PDKO01000011.1"/>
</dbReference>
<proteinExistence type="predicted"/>
<feature type="domain" description="Bacterial Ig" evidence="2">
    <location>
        <begin position="82"/>
        <end position="145"/>
    </location>
</feature>
<feature type="compositionally biased region" description="Polar residues" evidence="1">
    <location>
        <begin position="1431"/>
        <end position="1449"/>
    </location>
</feature>
<dbReference type="Pfam" id="PF17936">
    <property type="entry name" value="Big_6"/>
    <property type="match status" value="1"/>
</dbReference>
<organism evidence="3 4">
    <name type="scientific">Halarcobacter anaerophilus</name>
    <dbReference type="NCBI Taxonomy" id="877500"/>
    <lineage>
        <taxon>Bacteria</taxon>
        <taxon>Pseudomonadati</taxon>
        <taxon>Campylobacterota</taxon>
        <taxon>Epsilonproteobacteria</taxon>
        <taxon>Campylobacterales</taxon>
        <taxon>Arcobacteraceae</taxon>
        <taxon>Halarcobacter</taxon>
    </lineage>
</organism>
<keyword evidence="4" id="KW-1185">Reference proteome</keyword>
<evidence type="ECO:0000259" key="2">
    <source>
        <dbReference type="Pfam" id="PF17936"/>
    </source>
</evidence>
<comment type="caution">
    <text evidence="3">The sequence shown here is derived from an EMBL/GenBank/DDBJ whole genome shotgun (WGS) entry which is preliminary data.</text>
</comment>
<feature type="region of interest" description="Disordered" evidence="1">
    <location>
        <begin position="1424"/>
        <end position="1484"/>
    </location>
</feature>